<accession>A0A9D1A4L0</accession>
<comment type="caution">
    <text evidence="15">The sequence shown here is derived from an EMBL/GenBank/DDBJ whole genome shotgun (WGS) entry which is preliminary data.</text>
</comment>
<keyword evidence="3" id="KW-0547">Nucleotide-binding</keyword>
<dbReference type="AlphaFoldDB" id="A0A9D1A4L0"/>
<dbReference type="PANTHER" id="PTHR11472">
    <property type="entry name" value="DNA REPAIR DEAD HELICASE RAD3/XP-D SUBFAMILY MEMBER"/>
    <property type="match status" value="1"/>
</dbReference>
<evidence type="ECO:0000256" key="10">
    <source>
        <dbReference type="ARBA" id="ARBA00023125"/>
    </source>
</evidence>
<keyword evidence="7" id="KW-0067">ATP-binding</keyword>
<organism evidence="15 16">
    <name type="scientific">Candidatus Copromonas faecavium</name>
    <name type="common">nom. illeg.</name>
    <dbReference type="NCBI Taxonomy" id="2840740"/>
    <lineage>
        <taxon>Bacteria</taxon>
        <taxon>Bacillati</taxon>
        <taxon>Bacillota</taxon>
        <taxon>Clostridia</taxon>
        <taxon>Lachnospirales</taxon>
        <taxon>Lachnospiraceae</taxon>
        <taxon>Candidatus Copromonas (nom. illeg.)</taxon>
    </lineage>
</organism>
<evidence type="ECO:0000313" key="16">
    <source>
        <dbReference type="Proteomes" id="UP000824250"/>
    </source>
</evidence>
<keyword evidence="10" id="KW-0238">DNA-binding</keyword>
<dbReference type="Gene3D" id="3.40.50.300">
    <property type="entry name" value="P-loop containing nucleotide triphosphate hydrolases"/>
    <property type="match status" value="2"/>
</dbReference>
<dbReference type="EMBL" id="DVGC01000034">
    <property type="protein sequence ID" value="HIR05557.1"/>
    <property type="molecule type" value="Genomic_DNA"/>
</dbReference>
<evidence type="ECO:0000256" key="6">
    <source>
        <dbReference type="ARBA" id="ARBA00022806"/>
    </source>
</evidence>
<evidence type="ECO:0000256" key="11">
    <source>
        <dbReference type="ARBA" id="ARBA00023204"/>
    </source>
</evidence>
<dbReference type="InterPro" id="IPR027417">
    <property type="entry name" value="P-loop_NTPase"/>
</dbReference>
<reference evidence="15" key="2">
    <citation type="journal article" date="2021" name="PeerJ">
        <title>Extensive microbial diversity within the chicken gut microbiome revealed by metagenomics and culture.</title>
        <authorList>
            <person name="Gilroy R."/>
            <person name="Ravi A."/>
            <person name="Getino M."/>
            <person name="Pursley I."/>
            <person name="Horton D.L."/>
            <person name="Alikhan N.F."/>
            <person name="Baker D."/>
            <person name="Gharbi K."/>
            <person name="Hall N."/>
            <person name="Watson M."/>
            <person name="Adriaenssens E.M."/>
            <person name="Foster-Nyarko E."/>
            <person name="Jarju S."/>
            <person name="Secka A."/>
            <person name="Antonio M."/>
            <person name="Oren A."/>
            <person name="Chaudhuri R.R."/>
            <person name="La Ragione R."/>
            <person name="Hildebrand F."/>
            <person name="Pallen M.J."/>
        </authorList>
    </citation>
    <scope>NUCLEOTIDE SEQUENCE</scope>
    <source>
        <strain evidence="15">CHK180-2868</strain>
    </source>
</reference>
<dbReference type="InterPro" id="IPR042493">
    <property type="entry name" value="XPD_DNA_FeS"/>
</dbReference>
<protein>
    <submittedName>
        <fullName evidence="15">ATP-dependent DNA helicase</fullName>
    </submittedName>
</protein>
<dbReference type="SMART" id="SM00488">
    <property type="entry name" value="DEXDc2"/>
    <property type="match status" value="1"/>
</dbReference>
<dbReference type="Proteomes" id="UP000824250">
    <property type="component" value="Unassembled WGS sequence"/>
</dbReference>
<dbReference type="Gene3D" id="1.10.30.20">
    <property type="entry name" value="Bacterial XPD DNA helicase, FeS cluster domain"/>
    <property type="match status" value="1"/>
</dbReference>
<dbReference type="GO" id="GO:0016818">
    <property type="term" value="F:hydrolase activity, acting on acid anhydrides, in phosphorus-containing anhydrides"/>
    <property type="evidence" value="ECO:0007669"/>
    <property type="project" value="InterPro"/>
</dbReference>
<evidence type="ECO:0000256" key="2">
    <source>
        <dbReference type="ARBA" id="ARBA00022723"/>
    </source>
</evidence>
<sequence length="795" mass="91852">MEPSEKIIRISVRSLVEFVLRSGDIDNRRLAGAQKEAMLAGGRIHRKIQKQMGAGYQAEVVLKHEAQDPEDGLILLVEGRADGIFEENGIPVIDEIKGMYADVARFTEPVFIHLAQAMCYGYFYCCDRGLDGIRLQVTYCNLETEEIRRFRQDMSKEELEEWFQGVVHEYFKWARYQYQHKLLRDESIRGLEFPFPYRTGQRDLVVSVYKAVSRKKRLFIQAPTGIGKTLSTVFPAVKAVGEGKGEKIFYLTAKTVTRTVAEEAFRILCSAGLIFTFVTITAKEKLCFLEKAECNPDACPYAKGHFDRVNEAVFDILHLEQEMTREKVLEYAGRYQVCPFEFCLDISSWTDGIICDYNYVFDPNVRLKRYFSEGIKGEYLFLVDEAHNLVSRAREMYSASLEKEDFLLVRRLIKGKSPRLEQGLMKCNKLLLQMKREQDGWQLLEDVAPLAAAVMGVYSEMEDFLEDFPDFLDRGLVLDFYFRLRDFLYVYERLDEHYRIYGEPKGTESFQVRLFCVNPARNLSECMDQGNSTILFSATLLPIRYYKTLLSGQEEDYAVYAGSPFQEEKRLLMVADDVSSRYTRRTASEYRKVAGYIRAMAGARQGNYMVFFPSYQYMEQVEDCLEEEPLNAELLVQGQGMDEEERQEFLKEFERPRDHSLVAFCVMGGVFSEGIDLKEEQLIGAAVVGTGLPMVCVEQEVLKGYFEETEQAGFDFAYQYPGMNKVLQAAGRVIRTTEDEGVILLLDDRFLRRDYLELFPREWEHVQRVNRQNVGQCLKDFWDGRDLAAGKNKKG</sequence>
<gene>
    <name evidence="15" type="ORF">IAB28_06280</name>
</gene>
<dbReference type="Gene3D" id="1.10.275.40">
    <property type="match status" value="1"/>
</dbReference>
<dbReference type="InterPro" id="IPR006555">
    <property type="entry name" value="ATP-dep_Helicase_C"/>
</dbReference>
<keyword evidence="1" id="KW-0004">4Fe-4S</keyword>
<dbReference type="InterPro" id="IPR011604">
    <property type="entry name" value="PDDEXK-like_dom_sf"/>
</dbReference>
<dbReference type="GO" id="GO:0003677">
    <property type="term" value="F:DNA binding"/>
    <property type="evidence" value="ECO:0007669"/>
    <property type="project" value="UniProtKB-KW"/>
</dbReference>
<dbReference type="InterPro" id="IPR006554">
    <property type="entry name" value="Helicase-like_DEXD_c2"/>
</dbReference>
<keyword evidence="2" id="KW-0479">Metal-binding</keyword>
<dbReference type="PROSITE" id="PS51193">
    <property type="entry name" value="HELICASE_ATP_BIND_2"/>
    <property type="match status" value="1"/>
</dbReference>
<keyword evidence="12" id="KW-0413">Isomerase</keyword>
<keyword evidence="11" id="KW-0234">DNA repair</keyword>
<evidence type="ECO:0000313" key="15">
    <source>
        <dbReference type="EMBL" id="HIR05557.1"/>
    </source>
</evidence>
<reference evidence="15" key="1">
    <citation type="submission" date="2020-10" db="EMBL/GenBank/DDBJ databases">
        <authorList>
            <person name="Gilroy R."/>
        </authorList>
    </citation>
    <scope>NUCLEOTIDE SEQUENCE</scope>
    <source>
        <strain evidence="15">CHK180-2868</strain>
    </source>
</reference>
<dbReference type="GO" id="GO:0005524">
    <property type="term" value="F:ATP binding"/>
    <property type="evidence" value="ECO:0007669"/>
    <property type="project" value="UniProtKB-KW"/>
</dbReference>
<dbReference type="PANTHER" id="PTHR11472:SF34">
    <property type="entry name" value="REGULATOR OF TELOMERE ELONGATION HELICASE 1"/>
    <property type="match status" value="1"/>
</dbReference>
<keyword evidence="9" id="KW-0411">Iron-sulfur</keyword>
<dbReference type="GO" id="GO:0046872">
    <property type="term" value="F:metal ion binding"/>
    <property type="evidence" value="ECO:0007669"/>
    <property type="project" value="UniProtKB-KW"/>
</dbReference>
<dbReference type="GO" id="GO:0051539">
    <property type="term" value="F:4 iron, 4 sulfur cluster binding"/>
    <property type="evidence" value="ECO:0007669"/>
    <property type="project" value="UniProtKB-KW"/>
</dbReference>
<evidence type="ECO:0000256" key="7">
    <source>
        <dbReference type="ARBA" id="ARBA00022840"/>
    </source>
</evidence>
<evidence type="ECO:0000256" key="3">
    <source>
        <dbReference type="ARBA" id="ARBA00022741"/>
    </source>
</evidence>
<evidence type="ECO:0000256" key="9">
    <source>
        <dbReference type="ARBA" id="ARBA00023014"/>
    </source>
</evidence>
<dbReference type="SUPFAM" id="SSF52540">
    <property type="entry name" value="P-loop containing nucleoside triphosphate hydrolases"/>
    <property type="match status" value="2"/>
</dbReference>
<dbReference type="Pfam" id="PF06733">
    <property type="entry name" value="DEAD_2"/>
    <property type="match status" value="1"/>
</dbReference>
<evidence type="ECO:0000256" key="12">
    <source>
        <dbReference type="ARBA" id="ARBA00023235"/>
    </source>
</evidence>
<evidence type="ECO:0000256" key="4">
    <source>
        <dbReference type="ARBA" id="ARBA00022763"/>
    </source>
</evidence>
<evidence type="ECO:0000256" key="1">
    <source>
        <dbReference type="ARBA" id="ARBA00022485"/>
    </source>
</evidence>
<dbReference type="GO" id="GO:0003678">
    <property type="term" value="F:DNA helicase activity"/>
    <property type="evidence" value="ECO:0007669"/>
    <property type="project" value="InterPro"/>
</dbReference>
<evidence type="ECO:0000256" key="5">
    <source>
        <dbReference type="ARBA" id="ARBA00022801"/>
    </source>
</evidence>
<evidence type="ECO:0000259" key="14">
    <source>
        <dbReference type="PROSITE" id="PS51193"/>
    </source>
</evidence>
<feature type="domain" description="Helicase ATP-binding" evidence="14">
    <location>
        <begin position="187"/>
        <end position="447"/>
    </location>
</feature>
<proteinExistence type="inferred from homology"/>
<dbReference type="Pfam" id="PF13307">
    <property type="entry name" value="Helicase_C_2"/>
    <property type="match status" value="1"/>
</dbReference>
<keyword evidence="8" id="KW-0408">Iron</keyword>
<dbReference type="InterPro" id="IPR014013">
    <property type="entry name" value="Helic_SF1/SF2_ATP-bd_DinG/Rad3"/>
</dbReference>
<keyword evidence="6 15" id="KW-0347">Helicase</keyword>
<evidence type="ECO:0000256" key="13">
    <source>
        <dbReference type="ARBA" id="ARBA00038058"/>
    </source>
</evidence>
<dbReference type="InterPro" id="IPR010614">
    <property type="entry name" value="RAD3-like_helicase_DEAD"/>
</dbReference>
<evidence type="ECO:0000256" key="8">
    <source>
        <dbReference type="ARBA" id="ARBA00023004"/>
    </source>
</evidence>
<keyword evidence="5" id="KW-0378">Hydrolase</keyword>
<dbReference type="GO" id="GO:0006281">
    <property type="term" value="P:DNA repair"/>
    <property type="evidence" value="ECO:0007669"/>
    <property type="project" value="UniProtKB-KW"/>
</dbReference>
<dbReference type="Gene3D" id="3.90.320.10">
    <property type="match status" value="1"/>
</dbReference>
<dbReference type="InterPro" id="IPR045028">
    <property type="entry name" value="DinG/Rad3-like"/>
</dbReference>
<comment type="similarity">
    <text evidence="13">Belongs to the helicase family. DinG subfamily.</text>
</comment>
<keyword evidence="4" id="KW-0227">DNA damage</keyword>
<name>A0A9D1A4L0_9FIRM</name>
<dbReference type="SMART" id="SM00491">
    <property type="entry name" value="HELICc2"/>
    <property type="match status" value="1"/>
</dbReference>